<dbReference type="Proteomes" id="UP000070328">
    <property type="component" value="Unassembled WGS sequence"/>
</dbReference>
<dbReference type="InterPro" id="IPR050776">
    <property type="entry name" value="Ank_Repeat/CDKN_Inhibitor"/>
</dbReference>
<dbReference type="InterPro" id="IPR002110">
    <property type="entry name" value="Ankyrin_rpt"/>
</dbReference>
<reference evidence="4 5" key="1">
    <citation type="submission" date="2014-02" db="EMBL/GenBank/DDBJ databases">
        <title>The genome sequence of Colletotrichum simmondsii CBS122122.</title>
        <authorList>
            <person name="Baroncelli R."/>
            <person name="Thon M.R."/>
        </authorList>
    </citation>
    <scope>NUCLEOTIDE SEQUENCE [LARGE SCALE GENOMIC DNA]</scope>
    <source>
        <strain evidence="4 5">CBS122122</strain>
    </source>
</reference>
<dbReference type="PROSITE" id="PS50088">
    <property type="entry name" value="ANK_REPEAT"/>
    <property type="match status" value="1"/>
</dbReference>
<keyword evidence="2 3" id="KW-0040">ANK repeat</keyword>
<organism evidence="4 5">
    <name type="scientific">Colletotrichum simmondsii</name>
    <dbReference type="NCBI Taxonomy" id="703756"/>
    <lineage>
        <taxon>Eukaryota</taxon>
        <taxon>Fungi</taxon>
        <taxon>Dikarya</taxon>
        <taxon>Ascomycota</taxon>
        <taxon>Pezizomycotina</taxon>
        <taxon>Sordariomycetes</taxon>
        <taxon>Hypocreomycetidae</taxon>
        <taxon>Glomerellales</taxon>
        <taxon>Glomerellaceae</taxon>
        <taxon>Colletotrichum</taxon>
        <taxon>Colletotrichum acutatum species complex</taxon>
    </lineage>
</organism>
<name>A0A135TFN9_9PEZI</name>
<keyword evidence="5" id="KW-1185">Reference proteome</keyword>
<dbReference type="InterPro" id="IPR036770">
    <property type="entry name" value="Ankyrin_rpt-contain_sf"/>
</dbReference>
<dbReference type="Pfam" id="PF12796">
    <property type="entry name" value="Ank_2"/>
    <property type="match status" value="1"/>
</dbReference>
<feature type="repeat" description="ANK" evidence="3">
    <location>
        <begin position="146"/>
        <end position="178"/>
    </location>
</feature>
<dbReference type="SMART" id="SM00248">
    <property type="entry name" value="ANK"/>
    <property type="match status" value="4"/>
</dbReference>
<accession>A0A135TFN9</accession>
<evidence type="ECO:0000256" key="2">
    <source>
        <dbReference type="ARBA" id="ARBA00023043"/>
    </source>
</evidence>
<evidence type="ECO:0000256" key="1">
    <source>
        <dbReference type="ARBA" id="ARBA00022737"/>
    </source>
</evidence>
<gene>
    <name evidence="4" type="ORF">CSIM01_13011</name>
</gene>
<dbReference type="PANTHER" id="PTHR24201">
    <property type="entry name" value="ANK_REP_REGION DOMAIN-CONTAINING PROTEIN"/>
    <property type="match status" value="1"/>
</dbReference>
<dbReference type="PANTHER" id="PTHR24201:SF15">
    <property type="entry name" value="ANKYRIN REPEAT DOMAIN-CONTAINING PROTEIN 66"/>
    <property type="match status" value="1"/>
</dbReference>
<sequence length="348" mass="37907">MVREINTRPEIRETEARRCELAEVAPAIKPEVYGSGVDATLDRQLQELVDSHRPSGSVELDKGSLMDSKPREAIEEGWIEVGDTTTEVSPDTQDPDPVEQEPIPVNAARAETYLDRKLHEITAEGFLSETQDLLQQGANPNTLSAQGTLALCEHARRGDLDAVKLLLDHEADVNLSDASGRTAISYAAETTDPAMARLLMAVPGIDVNLKDGDLRAPVWYALCAWIKSGRIFVPDTDTLFALLEDERVRVEDVDGEGRGLLHLAAAAGAADLVEFLCGRGDGDVNRRDGRGHTAVSYALGVKDVGVLGVLLKHGAGITVAQGKGFEVVSPRRRRRWIQGRWCYARVID</sequence>
<evidence type="ECO:0000256" key="3">
    <source>
        <dbReference type="PROSITE-ProRule" id="PRU00023"/>
    </source>
</evidence>
<evidence type="ECO:0000313" key="5">
    <source>
        <dbReference type="Proteomes" id="UP000070328"/>
    </source>
</evidence>
<comment type="caution">
    <text evidence="4">The sequence shown here is derived from an EMBL/GenBank/DDBJ whole genome shotgun (WGS) entry which is preliminary data.</text>
</comment>
<evidence type="ECO:0000313" key="4">
    <source>
        <dbReference type="EMBL" id="KXH46950.1"/>
    </source>
</evidence>
<keyword evidence="1" id="KW-0677">Repeat</keyword>
<proteinExistence type="predicted"/>
<dbReference type="AlphaFoldDB" id="A0A135TFN9"/>
<protein>
    <submittedName>
        <fullName evidence="4">Uncharacterized protein</fullName>
    </submittedName>
</protein>
<dbReference type="Gene3D" id="1.25.40.20">
    <property type="entry name" value="Ankyrin repeat-containing domain"/>
    <property type="match status" value="2"/>
</dbReference>
<dbReference type="OrthoDB" id="341259at2759"/>
<dbReference type="Pfam" id="PF13857">
    <property type="entry name" value="Ank_5"/>
    <property type="match status" value="1"/>
</dbReference>
<dbReference type="EMBL" id="JFBX01000178">
    <property type="protein sequence ID" value="KXH46950.1"/>
    <property type="molecule type" value="Genomic_DNA"/>
</dbReference>
<dbReference type="SUPFAM" id="SSF48403">
    <property type="entry name" value="Ankyrin repeat"/>
    <property type="match status" value="1"/>
</dbReference>
<dbReference type="PROSITE" id="PS50297">
    <property type="entry name" value="ANK_REP_REGION"/>
    <property type="match status" value="1"/>
</dbReference>